<keyword evidence="3" id="KW-0378">Hydrolase</keyword>
<evidence type="ECO:0000259" key="6">
    <source>
        <dbReference type="Pfam" id="PF00135"/>
    </source>
</evidence>
<feature type="region of interest" description="Disordered" evidence="4">
    <location>
        <begin position="144"/>
        <end position="182"/>
    </location>
</feature>
<reference evidence="7" key="1">
    <citation type="submission" date="2020-05" db="UniProtKB">
        <authorList>
            <consortium name="EnsemblMetazoa"/>
        </authorList>
    </citation>
    <scope>IDENTIFICATION</scope>
    <source>
        <strain evidence="7">BB02</strain>
    </source>
</reference>
<evidence type="ECO:0000256" key="5">
    <source>
        <dbReference type="SAM" id="Phobius"/>
    </source>
</evidence>
<protein>
    <recommendedName>
        <fullName evidence="6">Carboxylesterase type B domain-containing protein</fullName>
    </recommendedName>
</protein>
<feature type="domain" description="Carboxylesterase type B" evidence="6">
    <location>
        <begin position="772"/>
        <end position="1317"/>
    </location>
</feature>
<feature type="transmembrane region" description="Helical" evidence="5">
    <location>
        <begin position="1350"/>
        <end position="1370"/>
    </location>
</feature>
<dbReference type="KEGG" id="bgt:106054206"/>
<dbReference type="InterPro" id="IPR051093">
    <property type="entry name" value="Neuroligin/BSAL"/>
</dbReference>
<feature type="transmembrane region" description="Helical" evidence="5">
    <location>
        <begin position="729"/>
        <end position="750"/>
    </location>
</feature>
<dbReference type="PROSITE" id="PS00941">
    <property type="entry name" value="CARBOXYLESTERASE_B_2"/>
    <property type="match status" value="2"/>
</dbReference>
<feature type="domain" description="Carboxylesterase type B" evidence="6">
    <location>
        <begin position="57"/>
        <end position="633"/>
    </location>
</feature>
<feature type="compositionally biased region" description="Low complexity" evidence="4">
    <location>
        <begin position="144"/>
        <end position="172"/>
    </location>
</feature>
<accession>A0A2C9MAG6</accession>
<evidence type="ECO:0000313" key="8">
    <source>
        <dbReference type="Proteomes" id="UP000076420"/>
    </source>
</evidence>
<keyword evidence="5" id="KW-0472">Membrane</keyword>
<dbReference type="InterPro" id="IPR019819">
    <property type="entry name" value="Carboxylesterase_B_CS"/>
</dbReference>
<dbReference type="GO" id="GO:0016787">
    <property type="term" value="F:hydrolase activity"/>
    <property type="evidence" value="ECO:0007669"/>
    <property type="project" value="UniProtKB-KW"/>
</dbReference>
<dbReference type="VEuPathDB" id="VectorBase:BGLB040370"/>
<dbReference type="Pfam" id="PF00135">
    <property type="entry name" value="COesterase"/>
    <property type="match status" value="2"/>
</dbReference>
<keyword evidence="2" id="KW-0732">Signal</keyword>
<dbReference type="Proteomes" id="UP000076420">
    <property type="component" value="Unassembled WGS sequence"/>
</dbReference>
<keyword evidence="5" id="KW-0812">Transmembrane</keyword>
<evidence type="ECO:0000256" key="1">
    <source>
        <dbReference type="ARBA" id="ARBA00005964"/>
    </source>
</evidence>
<dbReference type="VEuPathDB" id="VectorBase:BGLAX_029638"/>
<feature type="transmembrane region" description="Helical" evidence="5">
    <location>
        <begin position="685"/>
        <end position="703"/>
    </location>
</feature>
<evidence type="ECO:0000256" key="4">
    <source>
        <dbReference type="SAM" id="MobiDB-lite"/>
    </source>
</evidence>
<dbReference type="STRING" id="6526.A0A2C9MAG6"/>
<dbReference type="PROSITE" id="PS00122">
    <property type="entry name" value="CARBOXYLESTERASE_B_1"/>
    <property type="match status" value="2"/>
</dbReference>
<dbReference type="InterPro" id="IPR029058">
    <property type="entry name" value="AB_hydrolase_fold"/>
</dbReference>
<keyword evidence="5" id="KW-1133">Transmembrane helix</keyword>
<comment type="similarity">
    <text evidence="1">Belongs to the type-B carboxylesterase/lipase family.</text>
</comment>
<dbReference type="Gene3D" id="3.40.50.1820">
    <property type="entry name" value="alpha/beta hydrolase"/>
    <property type="match status" value="2"/>
</dbReference>
<evidence type="ECO:0000256" key="2">
    <source>
        <dbReference type="ARBA" id="ARBA00022729"/>
    </source>
</evidence>
<dbReference type="EnsemblMetazoa" id="BGLB040370-RA">
    <property type="protein sequence ID" value="BGLB040370-PA"/>
    <property type="gene ID" value="BGLB040370"/>
</dbReference>
<organism evidence="7 8">
    <name type="scientific">Biomphalaria glabrata</name>
    <name type="common">Bloodfluke planorb</name>
    <name type="synonym">Freshwater snail</name>
    <dbReference type="NCBI Taxonomy" id="6526"/>
    <lineage>
        <taxon>Eukaryota</taxon>
        <taxon>Metazoa</taxon>
        <taxon>Spiralia</taxon>
        <taxon>Lophotrochozoa</taxon>
        <taxon>Mollusca</taxon>
        <taxon>Gastropoda</taxon>
        <taxon>Heterobranchia</taxon>
        <taxon>Euthyneura</taxon>
        <taxon>Panpulmonata</taxon>
        <taxon>Hygrophila</taxon>
        <taxon>Lymnaeoidea</taxon>
        <taxon>Planorbidae</taxon>
        <taxon>Biomphalaria</taxon>
    </lineage>
</organism>
<evidence type="ECO:0000256" key="3">
    <source>
        <dbReference type="ARBA" id="ARBA00022801"/>
    </source>
</evidence>
<dbReference type="InterPro" id="IPR019826">
    <property type="entry name" value="Carboxylesterase_B_AS"/>
</dbReference>
<name>A0A2C9MAG6_BIOGL</name>
<gene>
    <name evidence="7" type="primary">106054206</name>
</gene>
<dbReference type="PANTHER" id="PTHR43903">
    <property type="entry name" value="NEUROLIGIN"/>
    <property type="match status" value="1"/>
</dbReference>
<dbReference type="OrthoDB" id="408631at2759"/>
<dbReference type="SUPFAM" id="SSF53474">
    <property type="entry name" value="alpha/beta-Hydrolases"/>
    <property type="match status" value="2"/>
</dbReference>
<sequence>MRIYLKMSMLCYASLNCIQTMASSSRREHWITQFFSLCLVIGKGSSEFCTARITEEALIKGRLMVIHLDNRSYTIARFLGIPFAQPPISQRRFAKPEFLDVQNGTKEALEHKNACYQHKERNSLKMSEDCLYLDIYIPVHLPPTTTTTTTTTTKATSATSMSTSNTTSKNSSPGNSTEVNLKEQEASRDLASILPANKSAVLVYIHGGAYVEGSGALYDGSILASLGGIIVVIINYRLGPFGFLSTDDNVIPGNLGLWDQQAAIEWVSRYISSFGGDPYRITVGGQSAGSYSALLQAMHKPNDGLFKRVIAQSGTPMSRGSLSRVGYNITLSLANSLGCEIKEDKKRSLEIKACLMKLNSSDIITATPPYLTALSLPLEPSLDNDFITNDPREMLQNSSTQPHFAHKDLLMGNISEDGEVAFRLWALMQPNPISILENPFNLSEFERGTFECLTDNLKDDARLYEAAVATVLDRYIDWENPESPTSLGNQYVSLLTDYIFLLPTVDTVVAHSKRWLDNGSTVEPSLQGNTYLYRFSLPTTTRTFPKSWMPWFRGTAHASDIQFVFGSILKENVTEESKKLSKFMIKRWSNFIKTRNPNLDDVTKTFANQGLHDQWLPFHESDQRYMDISYTPVLKKVQISGVRHFWNELIPLLKQQTRAVRQAVEAPKGCEDVTTPKGNSSSRNLAHGPMCLIVVLFISAILTGKREISLLNLVFLSDRCRIYYRDMKLPVYSGLLLVASVVICGGQILIKTKVSVDSPTEFWGTAKAVQFNGTSYVVASFRGIQYAVAPVGEKRFAKPEPYVFITNTYNATQFKNICHQPKTNDTCQRSYTMDEDCLYLNIYSPVPTLSVSDVTNSTANATLPDASNSSRAVLVFIHGGGWYEGNGNCYDASVLSAYGDIVVVTFNYRLGALGFLSTDDGNITGNLGLFDQREALNWISKYIWLFGGDPSRVTISGQSAGGISALLQGLYPQNDKLFSRIISQSGNPAAPKSVTKSLYSTSLQLAQMLGCNVSGEGRGLEIKACLMKVNASSFSQTVVPLSLPMSLVYEPSVDGDMVAVDTFDLFQSSLKSNSKVLPDSFLNKDLLVGYTADDGEVIYRLRALTRSNEAKNTTMLKEAISSPISMSTLTNIITEFFIDSFNDTIDDLILQAVLDRYVDWGKLSDTYSIGYQTIKLLTDIEFAIPILNIALGSSLARDANSSFTGKTYVYRLNLPITNKYYLNSNLPWFKGTSHSDDIPLLFGNVNDSNSYDISKSVMTYWSNFVKTGNPNLQVWNQTTTNVATNWTVFSTIDKSYMDISSPSVMKQQLASENQHFWGEFLPRLVSRLISSAEESTTTTSPKACPSANSGATLTLTSSFLIIFLVLSFLASH</sequence>
<proteinExistence type="inferred from homology"/>
<evidence type="ECO:0000313" key="7">
    <source>
        <dbReference type="EnsemblMetazoa" id="BGLB040370-PA"/>
    </source>
</evidence>
<dbReference type="VEuPathDB" id="VectorBase:BGLAX_041596"/>
<dbReference type="InterPro" id="IPR002018">
    <property type="entry name" value="CarbesteraseB"/>
</dbReference>